<dbReference type="EMBL" id="WJXA01000295">
    <property type="protein sequence ID" value="KAF7113376.1"/>
    <property type="molecule type" value="Genomic_DNA"/>
</dbReference>
<accession>A0A834FUZ9</accession>
<feature type="compositionally biased region" description="Basic residues" evidence="5">
    <location>
        <begin position="543"/>
        <end position="554"/>
    </location>
</feature>
<dbReference type="InterPro" id="IPR010301">
    <property type="entry name" value="RRP1"/>
</dbReference>
<dbReference type="PANTHER" id="PTHR13026:SF0">
    <property type="entry name" value="RIBOSOMAL RNA PROCESSING 1B"/>
    <property type="match status" value="1"/>
</dbReference>
<protein>
    <submittedName>
        <fullName evidence="6">Uncharacterized protein</fullName>
    </submittedName>
</protein>
<reference evidence="6" key="1">
    <citation type="submission" date="2019-11" db="EMBL/GenBank/DDBJ databases">
        <authorList>
            <person name="Liu Y."/>
            <person name="Hou J."/>
            <person name="Li T.-Q."/>
            <person name="Guan C.-H."/>
            <person name="Wu X."/>
            <person name="Wu H.-Z."/>
            <person name="Ling F."/>
            <person name="Zhang R."/>
            <person name="Shi X.-G."/>
            <person name="Ren J.-P."/>
            <person name="Chen E.-F."/>
            <person name="Sun J.-M."/>
        </authorList>
    </citation>
    <scope>NUCLEOTIDE SEQUENCE</scope>
    <source>
        <strain evidence="6">Adult_tree_wgs_1</strain>
        <tissue evidence="6">Leaves</tissue>
    </source>
</reference>
<dbReference type="AlphaFoldDB" id="A0A834FUZ9"/>
<feature type="compositionally biased region" description="Basic and acidic residues" evidence="5">
    <location>
        <begin position="459"/>
        <end position="476"/>
    </location>
</feature>
<keyword evidence="4" id="KW-0539">Nucleus</keyword>
<feature type="region of interest" description="Disordered" evidence="5">
    <location>
        <begin position="342"/>
        <end position="375"/>
    </location>
</feature>
<evidence type="ECO:0000256" key="1">
    <source>
        <dbReference type="ARBA" id="ARBA00004123"/>
    </source>
</evidence>
<feature type="region of interest" description="Disordered" evidence="5">
    <location>
        <begin position="502"/>
        <end position="560"/>
    </location>
</feature>
<comment type="subcellular location">
    <subcellularLocation>
        <location evidence="1">Nucleus</location>
    </subcellularLocation>
</comment>
<dbReference type="GO" id="GO:0030688">
    <property type="term" value="C:preribosome, small subunit precursor"/>
    <property type="evidence" value="ECO:0007669"/>
    <property type="project" value="InterPro"/>
</dbReference>
<proteinExistence type="inferred from homology"/>
<sequence length="572" mass="62923">MEEQPPVPTCDGGGGGGGGGASLIRDLASCNKTTRDRALRMVLKTWLPSNGDQLSDDEMKKLWKGLFYCLWHADKAPVQSNLIDRLSALLLTLPSSLSLRYLSVFFLTLRREWPGIDSLRLDKFYLLIRRFLHFSFLMLKNNHAWDLDASRRVMDLIEERALLADDDKVVTGNGVSYHVASIFLDELKPFLPLRAEVVDVAFKPFLIVMSKCPDKVLIGKVKSSLFNVLLRMGRNLLEIKKSGDKSDSGDNNEVVVLGTVGLTMGFSAKLYDLGTVSDCVQGNRKVLFSLHEDFLRLEKDLASSGIKALIPDARVDDEDEVPKLIPIATEVEGSTSEVVLESGIKKRKKNKKTNTASDVQLDGANKKTSKKKEKNQRVLEQCSTLAEKANATVANGIESSGNESNLIFNESVIANLRMQFEKVAEEVALGIDGAASFDLPEATIGITESKKRKRGRSMAAKDTHNQDVSGDKDGFEHASAAVNGSEKSSKKVRFAMKNNLVWKPQTPLPPQDLRLPPSATPRGSALKKGVPPGPIREIPPATKKVKPKKGRKGVKTVSPAIKRLRKLRTLSV</sequence>
<dbReference type="Pfam" id="PF05997">
    <property type="entry name" value="Nop52"/>
    <property type="match status" value="1"/>
</dbReference>
<evidence type="ECO:0000313" key="6">
    <source>
        <dbReference type="EMBL" id="KAF7113376.1"/>
    </source>
</evidence>
<dbReference type="Proteomes" id="UP000626092">
    <property type="component" value="Unassembled WGS sequence"/>
</dbReference>
<evidence type="ECO:0000256" key="3">
    <source>
        <dbReference type="ARBA" id="ARBA00022552"/>
    </source>
</evidence>
<evidence type="ECO:0000256" key="4">
    <source>
        <dbReference type="ARBA" id="ARBA00023242"/>
    </source>
</evidence>
<evidence type="ECO:0000256" key="2">
    <source>
        <dbReference type="ARBA" id="ARBA00006374"/>
    </source>
</evidence>
<evidence type="ECO:0000256" key="5">
    <source>
        <dbReference type="SAM" id="MobiDB-lite"/>
    </source>
</evidence>
<evidence type="ECO:0000313" key="7">
    <source>
        <dbReference type="Proteomes" id="UP000626092"/>
    </source>
</evidence>
<organism evidence="6 7">
    <name type="scientific">Rhododendron simsii</name>
    <name type="common">Sims's rhododendron</name>
    <dbReference type="NCBI Taxonomy" id="118357"/>
    <lineage>
        <taxon>Eukaryota</taxon>
        <taxon>Viridiplantae</taxon>
        <taxon>Streptophyta</taxon>
        <taxon>Embryophyta</taxon>
        <taxon>Tracheophyta</taxon>
        <taxon>Spermatophyta</taxon>
        <taxon>Magnoliopsida</taxon>
        <taxon>eudicotyledons</taxon>
        <taxon>Gunneridae</taxon>
        <taxon>Pentapetalae</taxon>
        <taxon>asterids</taxon>
        <taxon>Ericales</taxon>
        <taxon>Ericaceae</taxon>
        <taxon>Ericoideae</taxon>
        <taxon>Rhodoreae</taxon>
        <taxon>Rhododendron</taxon>
    </lineage>
</organism>
<gene>
    <name evidence="6" type="ORF">RHSIM_RhsimUnG0132200</name>
</gene>
<keyword evidence="3" id="KW-0698">rRNA processing</keyword>
<keyword evidence="7" id="KW-1185">Reference proteome</keyword>
<dbReference type="GO" id="GO:0005634">
    <property type="term" value="C:nucleus"/>
    <property type="evidence" value="ECO:0007669"/>
    <property type="project" value="UniProtKB-SubCell"/>
</dbReference>
<feature type="region of interest" description="Disordered" evidence="5">
    <location>
        <begin position="448"/>
        <end position="490"/>
    </location>
</feature>
<name>A0A834FUZ9_RHOSS</name>
<comment type="caution">
    <text evidence="6">The sequence shown here is derived from an EMBL/GenBank/DDBJ whole genome shotgun (WGS) entry which is preliminary data.</text>
</comment>
<dbReference type="GO" id="GO:0006364">
    <property type="term" value="P:rRNA processing"/>
    <property type="evidence" value="ECO:0007669"/>
    <property type="project" value="UniProtKB-KW"/>
</dbReference>
<dbReference type="PANTHER" id="PTHR13026">
    <property type="entry name" value="NNP-1 PROTEIN NOVEL NUCLEAR PROTEIN 1 NOP52"/>
    <property type="match status" value="1"/>
</dbReference>
<comment type="similarity">
    <text evidence="2">Belongs to the RRP1 family.</text>
</comment>
<dbReference type="OrthoDB" id="2019504at2759"/>